<keyword evidence="1" id="KW-0378">Hydrolase</keyword>
<keyword evidence="2" id="KW-1185">Reference proteome</keyword>
<dbReference type="Proteomes" id="UP000243924">
    <property type="component" value="Chromosome I"/>
</dbReference>
<sequence>MSNTAYRLLEPDKQNAEIALVITCEHASNQVPAAYRNLFVNCRAILASHRGFDPGAQVMAKAMGIHFGAPLLSAVTSRLLVDLNRSLGHRHLHMDSVRQLPAGIRQDIIEHYYLPYRKEAERLIKQQIAQRGKVVHLSCHSFTHTLNGVVRHADIGLLYDPARSGERTLCASWQAAIKASAPCLAVRRNFPYQGRNDGLTTALRKDFPPEAYLGIELELNQKNLAPAQHWAALQKTITTTLATVLRGYIS</sequence>
<name>A0A1H2GTV3_9GAMM</name>
<dbReference type="Pfam" id="PF05013">
    <property type="entry name" value="FGase"/>
    <property type="match status" value="1"/>
</dbReference>
<dbReference type="STRING" id="1434072.SAMN05216210_2538"/>
<dbReference type="InterPro" id="IPR007709">
    <property type="entry name" value="N-FG_amidohydro"/>
</dbReference>
<gene>
    <name evidence="1" type="ORF">SAMN05216210_2538</name>
</gene>
<organism evidence="1 2">
    <name type="scientific">Halopseudomonas salegens</name>
    <dbReference type="NCBI Taxonomy" id="1434072"/>
    <lineage>
        <taxon>Bacteria</taxon>
        <taxon>Pseudomonadati</taxon>
        <taxon>Pseudomonadota</taxon>
        <taxon>Gammaproteobacteria</taxon>
        <taxon>Pseudomonadales</taxon>
        <taxon>Pseudomonadaceae</taxon>
        <taxon>Halopseudomonas</taxon>
    </lineage>
</organism>
<evidence type="ECO:0000313" key="2">
    <source>
        <dbReference type="Proteomes" id="UP000243924"/>
    </source>
</evidence>
<reference evidence="2" key="1">
    <citation type="submission" date="2016-10" db="EMBL/GenBank/DDBJ databases">
        <authorList>
            <person name="Varghese N."/>
            <person name="Submissions S."/>
        </authorList>
    </citation>
    <scope>NUCLEOTIDE SEQUENCE [LARGE SCALE GENOMIC DNA]</scope>
    <source>
        <strain evidence="2">CECT 8338</strain>
    </source>
</reference>
<evidence type="ECO:0000313" key="1">
    <source>
        <dbReference type="EMBL" id="SDU22912.1"/>
    </source>
</evidence>
<dbReference type="GO" id="GO:0016787">
    <property type="term" value="F:hydrolase activity"/>
    <property type="evidence" value="ECO:0007669"/>
    <property type="project" value="UniProtKB-KW"/>
</dbReference>
<dbReference type="AlphaFoldDB" id="A0A1H2GTV3"/>
<protein>
    <submittedName>
        <fullName evidence="1">Predicted N-formylglutamate amidohydrolase</fullName>
    </submittedName>
</protein>
<dbReference type="SUPFAM" id="SSF53187">
    <property type="entry name" value="Zn-dependent exopeptidases"/>
    <property type="match status" value="1"/>
</dbReference>
<dbReference type="Gene3D" id="3.40.630.40">
    <property type="entry name" value="Zn-dependent exopeptidases"/>
    <property type="match status" value="1"/>
</dbReference>
<dbReference type="EMBL" id="LT629787">
    <property type="protein sequence ID" value="SDU22912.1"/>
    <property type="molecule type" value="Genomic_DNA"/>
</dbReference>
<proteinExistence type="predicted"/>
<accession>A0A1H2GTV3</accession>
<dbReference type="RefSeq" id="WP_197675007.1">
    <property type="nucleotide sequence ID" value="NZ_LT629787.1"/>
</dbReference>